<evidence type="ECO:0000259" key="2">
    <source>
        <dbReference type="Pfam" id="PF06445"/>
    </source>
</evidence>
<evidence type="ECO:0000256" key="1">
    <source>
        <dbReference type="SAM" id="Phobius"/>
    </source>
</evidence>
<dbReference type="OMA" id="CLVESYL"/>
<dbReference type="GeneID" id="16072990"/>
<dbReference type="InterPro" id="IPR011256">
    <property type="entry name" value="Reg_factor_effector_dom_sf"/>
</dbReference>
<dbReference type="Pfam" id="PF06445">
    <property type="entry name" value="GyrI-like"/>
    <property type="match status" value="1"/>
</dbReference>
<gene>
    <name evidence="3" type="ORF">PTSG_07011</name>
</gene>
<organism evidence="4">
    <name type="scientific">Salpingoeca rosetta (strain ATCC 50818 / BSB-021)</name>
    <dbReference type="NCBI Taxonomy" id="946362"/>
    <lineage>
        <taxon>Eukaryota</taxon>
        <taxon>Choanoflagellata</taxon>
        <taxon>Craspedida</taxon>
        <taxon>Salpingoecidae</taxon>
        <taxon>Salpingoeca</taxon>
    </lineage>
</organism>
<proteinExistence type="predicted"/>
<dbReference type="EMBL" id="GL832970">
    <property type="protein sequence ID" value="EGD74778.1"/>
    <property type="molecule type" value="Genomic_DNA"/>
</dbReference>
<dbReference type="KEGG" id="sre:PTSG_07011"/>
<dbReference type="InParanoid" id="F2UDS8"/>
<dbReference type="PANTHER" id="PTHR15949">
    <property type="entry name" value="TESTIS-EXPRESSED PROTEIN 264"/>
    <property type="match status" value="1"/>
</dbReference>
<accession>F2UDS8</accession>
<name>F2UDS8_SALR5</name>
<evidence type="ECO:0000313" key="4">
    <source>
        <dbReference type="Proteomes" id="UP000007799"/>
    </source>
</evidence>
<dbReference type="PANTHER" id="PTHR15949:SF3">
    <property type="entry name" value="TESTIS-EXPRESSED PROTEIN 264"/>
    <property type="match status" value="1"/>
</dbReference>
<feature type="domain" description="GyrI-like small molecule binding" evidence="2">
    <location>
        <begin position="45"/>
        <end position="114"/>
    </location>
</feature>
<protein>
    <recommendedName>
        <fullName evidence="2">GyrI-like small molecule binding domain-containing protein</fullName>
    </recommendedName>
</protein>
<feature type="transmembrane region" description="Helical" evidence="1">
    <location>
        <begin position="14"/>
        <end position="34"/>
    </location>
</feature>
<dbReference type="InterPro" id="IPR029442">
    <property type="entry name" value="GyrI-like"/>
</dbReference>
<keyword evidence="1" id="KW-0472">Membrane</keyword>
<evidence type="ECO:0000313" key="3">
    <source>
        <dbReference type="EMBL" id="EGD74778.1"/>
    </source>
</evidence>
<dbReference type="AlphaFoldDB" id="F2UDS8"/>
<dbReference type="SUPFAM" id="SSF55136">
    <property type="entry name" value="Probable bacterial effector-binding domain"/>
    <property type="match status" value="1"/>
</dbReference>
<keyword evidence="1" id="KW-1133">Transmembrane helix</keyword>
<keyword evidence="4" id="KW-1185">Reference proteome</keyword>
<dbReference type="Gene3D" id="3.20.80.10">
    <property type="entry name" value="Regulatory factor, effector binding domain"/>
    <property type="match status" value="1"/>
</dbReference>
<keyword evidence="1" id="KW-0812">Transmembrane</keyword>
<reference evidence="3" key="1">
    <citation type="submission" date="2009-08" db="EMBL/GenBank/DDBJ databases">
        <title>Annotation of Salpingoeca rosetta.</title>
        <authorList>
            <consortium name="The Broad Institute Genome Sequencing Platform"/>
            <person name="Russ C."/>
            <person name="Cuomo C."/>
            <person name="Burger G."/>
            <person name="Gray M.W."/>
            <person name="Holland P.W.H."/>
            <person name="King N."/>
            <person name="Lang F.B.F."/>
            <person name="Roger A.J."/>
            <person name="Ruiz-Trillo I."/>
            <person name="Young S.K."/>
            <person name="Zeng Q."/>
            <person name="Gargeya S."/>
            <person name="Alvarado L."/>
            <person name="Berlin A."/>
            <person name="Chapman S.B."/>
            <person name="Chen Z."/>
            <person name="Freedman E."/>
            <person name="Gellesch M."/>
            <person name="Goldberg J."/>
            <person name="Griggs A."/>
            <person name="Gujja S."/>
            <person name="Heilman E."/>
            <person name="Heiman D."/>
            <person name="Howarth C."/>
            <person name="Mehta T."/>
            <person name="Neiman D."/>
            <person name="Pearson M."/>
            <person name="Roberts A."/>
            <person name="Saif S."/>
            <person name="Shea T."/>
            <person name="Shenoy N."/>
            <person name="Sisk P."/>
            <person name="Stolte C."/>
            <person name="Sykes S."/>
            <person name="White J."/>
            <person name="Yandava C."/>
            <person name="Haas B."/>
            <person name="Nusbaum C."/>
            <person name="Birren B."/>
        </authorList>
    </citation>
    <scope>NUCLEOTIDE SEQUENCE [LARGE SCALE GENOMIC DNA]</scope>
    <source>
        <strain evidence="3">ATCC 50818</strain>
    </source>
</reference>
<dbReference type="RefSeq" id="XP_004992423.1">
    <property type="nucleotide sequence ID" value="XM_004992366.1"/>
</dbReference>
<dbReference type="Proteomes" id="UP000007799">
    <property type="component" value="Unassembled WGS sequence"/>
</dbReference>
<sequence>MLHPLSFLGCECDLVTVALVVVLVVVLLLAYMGVFQAVRFVPASIPKCQIAGFTHIGPYQNIGSVFEKVEKIQKELKLEHSFFCGLYHDDPSVTAKDKLRAFAGMAFEKPLDEETLTTLKEKGMRVRHETDEIPCYTTYFPFRNVLSYMLGPMLVYPRINKKSCPGMDCSCEEEGGIMEIYHDDFIQFMIPRVGGKLFPLKDL</sequence>